<dbReference type="Pfam" id="PF14420">
    <property type="entry name" value="Clr5"/>
    <property type="match status" value="1"/>
</dbReference>
<proteinExistence type="predicted"/>
<dbReference type="AlphaFoldDB" id="A0A0C3HBH4"/>
<dbReference type="InterPro" id="IPR025676">
    <property type="entry name" value="Clr5_dom"/>
</dbReference>
<protein>
    <recommendedName>
        <fullName evidence="2">Clr5 domain-containing protein</fullName>
    </recommendedName>
</protein>
<reference evidence="3 4" key="1">
    <citation type="submission" date="2014-04" db="EMBL/GenBank/DDBJ databases">
        <authorList>
            <consortium name="DOE Joint Genome Institute"/>
            <person name="Kuo A."/>
            <person name="Martino E."/>
            <person name="Perotto S."/>
            <person name="Kohler A."/>
            <person name="Nagy L.G."/>
            <person name="Floudas D."/>
            <person name="Copeland A."/>
            <person name="Barry K.W."/>
            <person name="Cichocki N."/>
            <person name="Veneault-Fourrey C."/>
            <person name="LaButti K."/>
            <person name="Lindquist E.A."/>
            <person name="Lipzen A."/>
            <person name="Lundell T."/>
            <person name="Morin E."/>
            <person name="Murat C."/>
            <person name="Sun H."/>
            <person name="Tunlid A."/>
            <person name="Henrissat B."/>
            <person name="Grigoriev I.V."/>
            <person name="Hibbett D.S."/>
            <person name="Martin F."/>
            <person name="Nordberg H.P."/>
            <person name="Cantor M.N."/>
            <person name="Hua S.X."/>
        </authorList>
    </citation>
    <scope>NUCLEOTIDE SEQUENCE [LARGE SCALE GENOMIC DNA]</scope>
    <source>
        <strain evidence="3 4">Zn</strain>
    </source>
</reference>
<reference evidence="4" key="2">
    <citation type="submission" date="2015-01" db="EMBL/GenBank/DDBJ databases">
        <title>Evolutionary Origins and Diversification of the Mycorrhizal Mutualists.</title>
        <authorList>
            <consortium name="DOE Joint Genome Institute"/>
            <consortium name="Mycorrhizal Genomics Consortium"/>
            <person name="Kohler A."/>
            <person name="Kuo A."/>
            <person name="Nagy L.G."/>
            <person name="Floudas D."/>
            <person name="Copeland A."/>
            <person name="Barry K.W."/>
            <person name="Cichocki N."/>
            <person name="Veneault-Fourrey C."/>
            <person name="LaButti K."/>
            <person name="Lindquist E.A."/>
            <person name="Lipzen A."/>
            <person name="Lundell T."/>
            <person name="Morin E."/>
            <person name="Murat C."/>
            <person name="Riley R."/>
            <person name="Ohm R."/>
            <person name="Sun H."/>
            <person name="Tunlid A."/>
            <person name="Henrissat B."/>
            <person name="Grigoriev I.V."/>
            <person name="Hibbett D.S."/>
            <person name="Martin F."/>
        </authorList>
    </citation>
    <scope>NUCLEOTIDE SEQUENCE [LARGE SCALE GENOMIC DNA]</scope>
    <source>
        <strain evidence="4">Zn</strain>
    </source>
</reference>
<dbReference type="Proteomes" id="UP000054321">
    <property type="component" value="Unassembled WGS sequence"/>
</dbReference>
<dbReference type="EMBL" id="KN832878">
    <property type="protein sequence ID" value="KIM99676.1"/>
    <property type="molecule type" value="Genomic_DNA"/>
</dbReference>
<name>A0A0C3HBH4_OIDMZ</name>
<feature type="region of interest" description="Disordered" evidence="1">
    <location>
        <begin position="132"/>
        <end position="170"/>
    </location>
</feature>
<dbReference type="PANTHER" id="PTHR38788:SF3">
    <property type="entry name" value="CLR5 DOMAIN-CONTAINING PROTEIN"/>
    <property type="match status" value="1"/>
</dbReference>
<keyword evidence="4" id="KW-1185">Reference proteome</keyword>
<accession>A0A0C3HBH4</accession>
<dbReference type="HOGENOM" id="CLU_850195_0_0_1"/>
<dbReference type="OrthoDB" id="5986190at2759"/>
<dbReference type="InParanoid" id="A0A0C3HBH4"/>
<evidence type="ECO:0000313" key="3">
    <source>
        <dbReference type="EMBL" id="KIM99676.1"/>
    </source>
</evidence>
<gene>
    <name evidence="3" type="ORF">OIDMADRAFT_55587</name>
</gene>
<feature type="region of interest" description="Disordered" evidence="1">
    <location>
        <begin position="230"/>
        <end position="252"/>
    </location>
</feature>
<dbReference type="PANTHER" id="PTHR38788">
    <property type="entry name" value="CLR5 DOMAIN-CONTAINING PROTEIN"/>
    <property type="match status" value="1"/>
</dbReference>
<evidence type="ECO:0000313" key="4">
    <source>
        <dbReference type="Proteomes" id="UP000054321"/>
    </source>
</evidence>
<feature type="domain" description="Clr5" evidence="2">
    <location>
        <begin position="20"/>
        <end position="68"/>
    </location>
</feature>
<evidence type="ECO:0000256" key="1">
    <source>
        <dbReference type="SAM" id="MobiDB-lite"/>
    </source>
</evidence>
<organism evidence="3 4">
    <name type="scientific">Oidiodendron maius (strain Zn)</name>
    <dbReference type="NCBI Taxonomy" id="913774"/>
    <lineage>
        <taxon>Eukaryota</taxon>
        <taxon>Fungi</taxon>
        <taxon>Dikarya</taxon>
        <taxon>Ascomycota</taxon>
        <taxon>Pezizomycotina</taxon>
        <taxon>Leotiomycetes</taxon>
        <taxon>Leotiomycetes incertae sedis</taxon>
        <taxon>Myxotrichaceae</taxon>
        <taxon>Oidiodendron</taxon>
    </lineage>
</organism>
<evidence type="ECO:0000259" key="2">
    <source>
        <dbReference type="Pfam" id="PF14420"/>
    </source>
</evidence>
<sequence>MPDPPSAPSSQPNHYANSFNRYRPIITRLYITENRKLSTVMAIMEKQHEFYATQRNYKKHFKAWKLSKNMRTDDMMHLARIKAKRDAVDKATKFTVYDTKVDSSKINRFIQRQKKKLGDRFAVLINDEVPTPPHIMYETEDEGPLPMRNEARHPGPGPASSVLRTSPTQDEVWESELYLQDEEGRHSPRDTGSSSYEWGVDLVDGGFLDDETYHHTLVNTGAIEVAEINRTNDDDPGEPDVSDDANPPAGRASDKFKTLEEHIQVLDKAFNELDQFGETLAQDTDSIAVEQASDNNILLDNWACQNGASVYKASRISKRITANSQLT</sequence>
<feature type="compositionally biased region" description="Acidic residues" evidence="1">
    <location>
        <begin position="234"/>
        <end position="243"/>
    </location>
</feature>